<dbReference type="Gene3D" id="3.20.20.80">
    <property type="entry name" value="Glycosidases"/>
    <property type="match status" value="1"/>
</dbReference>
<name>A0ABN5YML9_9MYCO</name>
<gene>
    <name evidence="1" type="ORF">MAUB_08990</name>
</gene>
<protein>
    <submittedName>
        <fullName evidence="1">Uncharacterized protein</fullName>
    </submittedName>
</protein>
<reference evidence="1 2" key="1">
    <citation type="journal article" date="2019" name="Emerg. Microbes Infect.">
        <title>Comprehensive subspecies identification of 175 nontuberculous mycobacteria species based on 7547 genomic profiles.</title>
        <authorList>
            <person name="Matsumoto Y."/>
            <person name="Kinjo T."/>
            <person name="Motooka D."/>
            <person name="Nabeya D."/>
            <person name="Jung N."/>
            <person name="Uechi K."/>
            <person name="Horii T."/>
            <person name="Iida T."/>
            <person name="Fujita J."/>
            <person name="Nakamura S."/>
        </authorList>
    </citation>
    <scope>NUCLEOTIDE SEQUENCE [LARGE SCALE GENOMIC DNA]</scope>
    <source>
        <strain evidence="1 2">JCM 15296</strain>
    </source>
</reference>
<evidence type="ECO:0000313" key="2">
    <source>
        <dbReference type="Proteomes" id="UP000465609"/>
    </source>
</evidence>
<evidence type="ECO:0000313" key="1">
    <source>
        <dbReference type="EMBL" id="BBX83026.1"/>
    </source>
</evidence>
<organism evidence="1 2">
    <name type="scientific">Mycolicibacterium aubagnense</name>
    <dbReference type="NCBI Taxonomy" id="319707"/>
    <lineage>
        <taxon>Bacteria</taxon>
        <taxon>Bacillati</taxon>
        <taxon>Actinomycetota</taxon>
        <taxon>Actinomycetes</taxon>
        <taxon>Mycobacteriales</taxon>
        <taxon>Mycobacteriaceae</taxon>
        <taxon>Mycolicibacterium</taxon>
    </lineage>
</organism>
<proteinExistence type="predicted"/>
<dbReference type="Proteomes" id="UP000465609">
    <property type="component" value="Chromosome"/>
</dbReference>
<dbReference type="Gene3D" id="3.90.1720.10">
    <property type="entry name" value="endopeptidase domain like (from Nostoc punctiforme)"/>
    <property type="match status" value="1"/>
</dbReference>
<dbReference type="InterPro" id="IPR017853">
    <property type="entry name" value="GH"/>
</dbReference>
<dbReference type="EMBL" id="AP022577">
    <property type="protein sequence ID" value="BBX83026.1"/>
    <property type="molecule type" value="Genomic_DNA"/>
</dbReference>
<accession>A0ABN5YML9</accession>
<dbReference type="SUPFAM" id="SSF51445">
    <property type="entry name" value="(Trans)glycosidases"/>
    <property type="match status" value="1"/>
</dbReference>
<keyword evidence="2" id="KW-1185">Reference proteome</keyword>
<sequence>MTVTRGDVEFAKRIFFDRLGDDYVYGGTWDPNNRGVGCDCSGLVTDVLSAVFNGNHMVWGRQGLSTESYRYQPVGEQHVGPFDLVHVASLSEVPGDAPVVINLHHEGDGGPHSHMNCVVDGVAMESSGSYGCCTTPKSIPSDSSYWNDHWYVAGPVVEDGTPPTQGHMDSFFADVSEFQVPVGDSYPYKILSIRVSDGTHQDSKFAQNYAWMRNALDSGRLECGIVYTYVRPNWQDNANTVRQMIDANGGLHPKVVLMLDVESGGNPAGDGSDWINALYDNLTQYAGDPARVIGYANQGDFNTMWVSRPKGLRVIAASYGSNPLLPGQIAHQYTDGAYGANQGLPMGCNPFGNCDMNVADGLSPNDFAAACGIGTAGGAAPAAATATTGVITMAQPQDILNMLNGTNTDGSPLIGPDGADYREVDLLAPDTVPLDETRNTTRSVLDQITTLSRVLTRTHNGKTIFDMVSDLHDKM</sequence>